<keyword evidence="2" id="KW-1185">Reference proteome</keyword>
<reference evidence="1 2" key="1">
    <citation type="submission" date="2021-07" db="EMBL/GenBank/DDBJ databases">
        <authorList>
            <person name="So Y."/>
        </authorList>
    </citation>
    <scope>NUCLEOTIDE SEQUENCE [LARGE SCALE GENOMIC DNA]</scope>
    <source>
        <strain evidence="1 2">HJA6</strain>
    </source>
</reference>
<sequence length="237" mass="24086">ALDRLAPFPARVTAWSLAAEGGVDLTLEEEDAAVWDWNPAVDERATGSNPAVVLPNPGVIAAPASIAVETPQTTAFAVLAVSWAAVGSSHLAGYQVEFLPASVAAWQGYGGSLGATAAAIPTAEPTGFRVRAVARSSAVSGWRQALVPAAVAAPTATGIAGGIRLSGGFPPDAVRLQVFEATTNSLAAAVKLPTEPTSLFWDRTALSAGDTRWYWLRAVSADGNVSALAGPVTATAL</sequence>
<comment type="caution">
    <text evidence="1">The sequence shown here is derived from an EMBL/GenBank/DDBJ whole genome shotgun (WGS) entry which is preliminary data.</text>
</comment>
<name>A0ABS7AJ65_9PROT</name>
<evidence type="ECO:0000313" key="2">
    <source>
        <dbReference type="Proteomes" id="UP001196565"/>
    </source>
</evidence>
<dbReference type="EMBL" id="JAHYBZ010000025">
    <property type="protein sequence ID" value="MBW6402105.1"/>
    <property type="molecule type" value="Genomic_DNA"/>
</dbReference>
<evidence type="ECO:0000313" key="1">
    <source>
        <dbReference type="EMBL" id="MBW6402105.1"/>
    </source>
</evidence>
<evidence type="ECO:0008006" key="3">
    <source>
        <dbReference type="Google" id="ProtNLM"/>
    </source>
</evidence>
<accession>A0ABS7AJ65</accession>
<gene>
    <name evidence="1" type="ORF">KPL78_29965</name>
</gene>
<dbReference type="Proteomes" id="UP001196565">
    <property type="component" value="Unassembled WGS sequence"/>
</dbReference>
<protein>
    <recommendedName>
        <fullName evidence="3">Fibronectin type-III domain-containing protein</fullName>
    </recommendedName>
</protein>
<organism evidence="1 2">
    <name type="scientific">Roseomonas alba</name>
    <dbReference type="NCBI Taxonomy" id="2846776"/>
    <lineage>
        <taxon>Bacteria</taxon>
        <taxon>Pseudomonadati</taxon>
        <taxon>Pseudomonadota</taxon>
        <taxon>Alphaproteobacteria</taxon>
        <taxon>Acetobacterales</taxon>
        <taxon>Roseomonadaceae</taxon>
        <taxon>Roseomonas</taxon>
    </lineage>
</organism>
<feature type="non-terminal residue" evidence="1">
    <location>
        <position position="1"/>
    </location>
</feature>
<proteinExistence type="predicted"/>